<dbReference type="RefSeq" id="WP_381214949.1">
    <property type="nucleotide sequence ID" value="NZ_JBHSPC010000068.1"/>
</dbReference>
<dbReference type="Pfam" id="PF13243">
    <property type="entry name" value="SQHop_cyclase_C"/>
    <property type="match status" value="1"/>
</dbReference>
<dbReference type="Gene3D" id="1.50.10.20">
    <property type="match status" value="2"/>
</dbReference>
<dbReference type="SUPFAM" id="SSF48239">
    <property type="entry name" value="Terpenoid cyclases/Protein prenyltransferases"/>
    <property type="match status" value="2"/>
</dbReference>
<dbReference type="EMBL" id="JBHSPC010000068">
    <property type="protein sequence ID" value="MFC5672644.1"/>
    <property type="molecule type" value="Genomic_DNA"/>
</dbReference>
<dbReference type="NCBIfam" id="TIGR01787">
    <property type="entry name" value="squalene_cyclas"/>
    <property type="match status" value="1"/>
</dbReference>
<evidence type="ECO:0000259" key="7">
    <source>
        <dbReference type="Pfam" id="PF13243"/>
    </source>
</evidence>
<dbReference type="EC" id="5.4.99.17" evidence="9"/>
<dbReference type="PANTHER" id="PTHR11764">
    <property type="entry name" value="TERPENE CYCLASE/MUTASE FAMILY MEMBER"/>
    <property type="match status" value="1"/>
</dbReference>
<dbReference type="PANTHER" id="PTHR11764:SF20">
    <property type="entry name" value="LANOSTEROL SYNTHASE"/>
    <property type="match status" value="1"/>
</dbReference>
<evidence type="ECO:0000256" key="2">
    <source>
        <dbReference type="ARBA" id="ARBA00009755"/>
    </source>
</evidence>
<feature type="compositionally biased region" description="Low complexity" evidence="6">
    <location>
        <begin position="675"/>
        <end position="688"/>
    </location>
</feature>
<feature type="domain" description="Squalene cyclase N-terminal" evidence="8">
    <location>
        <begin position="42"/>
        <end position="326"/>
    </location>
</feature>
<keyword evidence="10" id="KW-1185">Reference proteome</keyword>
<dbReference type="GO" id="GO:0051007">
    <property type="term" value="F:squalene-hopene cyclase activity"/>
    <property type="evidence" value="ECO:0007669"/>
    <property type="project" value="UniProtKB-EC"/>
</dbReference>
<dbReference type="InterPro" id="IPR032697">
    <property type="entry name" value="SQ_cyclase_N"/>
</dbReference>
<dbReference type="NCBIfam" id="TIGR01507">
    <property type="entry name" value="hopene_cyclase"/>
    <property type="match status" value="1"/>
</dbReference>
<feature type="domain" description="Squalene cyclase C-terminal" evidence="7">
    <location>
        <begin position="337"/>
        <end position="653"/>
    </location>
</feature>
<evidence type="ECO:0000259" key="8">
    <source>
        <dbReference type="Pfam" id="PF13249"/>
    </source>
</evidence>
<evidence type="ECO:0000256" key="5">
    <source>
        <dbReference type="ARBA" id="ARBA00023235"/>
    </source>
</evidence>
<evidence type="ECO:0000256" key="1">
    <source>
        <dbReference type="ARBA" id="ARBA00004999"/>
    </source>
</evidence>
<feature type="region of interest" description="Disordered" evidence="6">
    <location>
        <begin position="660"/>
        <end position="699"/>
    </location>
</feature>
<keyword evidence="3" id="KW-0479">Metal-binding</keyword>
<sequence>MTATTDGSTGAALPSSVTAASDTDTDIPVAAGVPDIAADAMRRATEFLLSRQDDQGWWKGDLETNVTMDAEDLLLRQFLGILEEETTRAAALFIRGEQREDGTWATFHGGPGDLSATIEAYVALRLAGDPSDAPHMARAAAWVRDRGGIAASRVFTRIWLALFGWWKWEDLPELPPELIWFPSWVPLNIYDFGCWARQTIVPLTIVFAERPVRPAPFPLDELHTDPARPNPPGRMAPAASWEGAFQRLDKGLHALRRAVPRRLRRAAMNTAARWIIERQENDGCWGGIQPPAVYSVIALHLLGYDLNHPVMRAGLQSLDRFAVWREDGARMIEACQSPVWDTCLATIALADAGLPADHPQLVRAADWMLGEQVVRPGDWSVRRPGLPPGGWAFEFHNDNYPDIDDTAEVVLALRRVKHHDPERVDNAIGRGVRWNLGMQSRNGAWGAFDVDNTSPFPNRLPFCDFGEVIDPPSADVTAHVVEMLAVEGLAHDPRTRRGIRWLLAEQEPNGSWFGRWGVNYLYGTGSVVPALVAAGFPASHPAVRRAVSWLESVQNDDGGWGEDLRSYRDSREWSGKGASTPSQTGWALMALLAAGEKESAAVERGIAWLADTQHEDGSWDEPYFTGTGFPWDFSINYHLYRQVFPLTALGRYVNGEPFAKSPAEQSAEVPEAQPGAGTAGADALGAGAQRQRLAEAKGS</sequence>
<reference evidence="10" key="1">
    <citation type="journal article" date="2019" name="Int. J. Syst. Evol. Microbiol.">
        <title>The Global Catalogue of Microorganisms (GCM) 10K type strain sequencing project: providing services to taxonomists for standard genome sequencing and annotation.</title>
        <authorList>
            <consortium name="The Broad Institute Genomics Platform"/>
            <consortium name="The Broad Institute Genome Sequencing Center for Infectious Disease"/>
            <person name="Wu L."/>
            <person name="Ma J."/>
        </authorList>
    </citation>
    <scope>NUCLEOTIDE SEQUENCE [LARGE SCALE GENOMIC DNA]</scope>
    <source>
        <strain evidence="10">JCM 13852</strain>
    </source>
</reference>
<protein>
    <submittedName>
        <fullName evidence="9">Squalene--hopene cyclase</fullName>
        <ecNumber evidence="9">5.4.99.17</ecNumber>
    </submittedName>
</protein>
<evidence type="ECO:0000256" key="4">
    <source>
        <dbReference type="ARBA" id="ARBA00022737"/>
    </source>
</evidence>
<dbReference type="InterPro" id="IPR006400">
    <property type="entry name" value="Hopene-cyclase"/>
</dbReference>
<evidence type="ECO:0000313" key="9">
    <source>
        <dbReference type="EMBL" id="MFC5672644.1"/>
    </source>
</evidence>
<proteinExistence type="inferred from homology"/>
<name>A0ABW0XU27_9ACTN</name>
<comment type="similarity">
    <text evidence="2">Belongs to the terpene cyclase/mutase family.</text>
</comment>
<evidence type="ECO:0000313" key="10">
    <source>
        <dbReference type="Proteomes" id="UP001596183"/>
    </source>
</evidence>
<accession>A0ABW0XU27</accession>
<dbReference type="SFLD" id="SFLDG01016">
    <property type="entry name" value="Prenyltransferase_Like_2"/>
    <property type="match status" value="1"/>
</dbReference>
<organism evidence="9 10">
    <name type="scientific">Streptomyces incanus</name>
    <dbReference type="NCBI Taxonomy" id="887453"/>
    <lineage>
        <taxon>Bacteria</taxon>
        <taxon>Bacillati</taxon>
        <taxon>Actinomycetota</taxon>
        <taxon>Actinomycetes</taxon>
        <taxon>Kitasatosporales</taxon>
        <taxon>Streptomycetaceae</taxon>
        <taxon>Streptomyces</taxon>
    </lineage>
</organism>
<evidence type="ECO:0000256" key="3">
    <source>
        <dbReference type="ARBA" id="ARBA00022723"/>
    </source>
</evidence>
<dbReference type="Proteomes" id="UP001596183">
    <property type="component" value="Unassembled WGS sequence"/>
</dbReference>
<evidence type="ECO:0000256" key="6">
    <source>
        <dbReference type="SAM" id="MobiDB-lite"/>
    </source>
</evidence>
<keyword evidence="4" id="KW-0677">Repeat</keyword>
<gene>
    <name evidence="9" type="primary">shc</name>
    <name evidence="9" type="ORF">ACFP2V_21755</name>
</gene>
<keyword evidence="5 9" id="KW-0413">Isomerase</keyword>
<dbReference type="InterPro" id="IPR032696">
    <property type="entry name" value="SQ_cyclase_C"/>
</dbReference>
<dbReference type="InterPro" id="IPR018333">
    <property type="entry name" value="Squalene_cyclase"/>
</dbReference>
<dbReference type="InterPro" id="IPR008930">
    <property type="entry name" value="Terpenoid_cyclase/PrenylTrfase"/>
</dbReference>
<dbReference type="CDD" id="cd02892">
    <property type="entry name" value="SQCY_1"/>
    <property type="match status" value="1"/>
</dbReference>
<comment type="caution">
    <text evidence="9">The sequence shown here is derived from an EMBL/GenBank/DDBJ whole genome shotgun (WGS) entry which is preliminary data.</text>
</comment>
<dbReference type="Pfam" id="PF13249">
    <property type="entry name" value="SQHop_cyclase_N"/>
    <property type="match status" value="1"/>
</dbReference>
<feature type="region of interest" description="Disordered" evidence="6">
    <location>
        <begin position="1"/>
        <end position="26"/>
    </location>
</feature>
<comment type="pathway">
    <text evidence="1">Secondary metabolite biosynthesis; hopanoid biosynthesis.</text>
</comment>